<keyword evidence="6 9" id="KW-1015">Disulfide bond</keyword>
<dbReference type="InterPro" id="IPR036772">
    <property type="entry name" value="SRCR-like_dom_sf"/>
</dbReference>
<dbReference type="PANTHER" id="PTHR48071">
    <property type="entry name" value="SRCR DOMAIN-CONTAINING PROTEIN"/>
    <property type="match status" value="1"/>
</dbReference>
<comment type="caution">
    <text evidence="12">The sequence shown here is derived from an EMBL/GenBank/DDBJ whole genome shotgun (WGS) entry which is preliminary data.</text>
</comment>
<evidence type="ECO:0000256" key="7">
    <source>
        <dbReference type="ARBA" id="ARBA00023170"/>
    </source>
</evidence>
<dbReference type="SMART" id="SM00202">
    <property type="entry name" value="SR"/>
    <property type="match status" value="1"/>
</dbReference>
<comment type="caution">
    <text evidence="9">Lacks conserved residue(s) required for the propagation of feature annotation.</text>
</comment>
<keyword evidence="3" id="KW-0735">Signal-anchor</keyword>
<feature type="region of interest" description="Disordered" evidence="10">
    <location>
        <begin position="284"/>
        <end position="409"/>
    </location>
</feature>
<keyword evidence="7" id="KW-0675">Receptor</keyword>
<dbReference type="Proteomes" id="UP000677803">
    <property type="component" value="Unassembled WGS sequence"/>
</dbReference>
<dbReference type="AlphaFoldDB" id="A0A8S4AIM7"/>
<evidence type="ECO:0000256" key="5">
    <source>
        <dbReference type="ARBA" id="ARBA00023136"/>
    </source>
</evidence>
<keyword evidence="5" id="KW-0472">Membrane</keyword>
<evidence type="ECO:0000256" key="4">
    <source>
        <dbReference type="ARBA" id="ARBA00022989"/>
    </source>
</evidence>
<evidence type="ECO:0000256" key="9">
    <source>
        <dbReference type="PROSITE-ProRule" id="PRU00196"/>
    </source>
</evidence>
<name>A0A8S4AIM7_9TELE</name>
<dbReference type="FunFam" id="3.10.250.10:FF:000011">
    <property type="entry name" value="Scavenger receptor class A member 5"/>
    <property type="match status" value="1"/>
</dbReference>
<keyword evidence="13" id="KW-1185">Reference proteome</keyword>
<dbReference type="Gene3D" id="3.10.250.10">
    <property type="entry name" value="SRCR-like domain"/>
    <property type="match status" value="1"/>
</dbReference>
<evidence type="ECO:0000313" key="13">
    <source>
        <dbReference type="Proteomes" id="UP000677803"/>
    </source>
</evidence>
<dbReference type="Pfam" id="PF00530">
    <property type="entry name" value="SRCR"/>
    <property type="match status" value="1"/>
</dbReference>
<keyword evidence="2" id="KW-0812">Transmembrane</keyword>
<accession>A0A8S4AIM7</accession>
<evidence type="ECO:0000256" key="8">
    <source>
        <dbReference type="ARBA" id="ARBA00023180"/>
    </source>
</evidence>
<evidence type="ECO:0000256" key="2">
    <source>
        <dbReference type="ARBA" id="ARBA00022692"/>
    </source>
</evidence>
<evidence type="ECO:0000313" key="12">
    <source>
        <dbReference type="EMBL" id="CAG5866012.1"/>
    </source>
</evidence>
<organism evidence="12 13">
    <name type="scientific">Menidia menidia</name>
    <name type="common">Atlantic silverside</name>
    <dbReference type="NCBI Taxonomy" id="238744"/>
    <lineage>
        <taxon>Eukaryota</taxon>
        <taxon>Metazoa</taxon>
        <taxon>Chordata</taxon>
        <taxon>Craniata</taxon>
        <taxon>Vertebrata</taxon>
        <taxon>Euteleostomi</taxon>
        <taxon>Actinopterygii</taxon>
        <taxon>Neopterygii</taxon>
        <taxon>Teleostei</taxon>
        <taxon>Neoteleostei</taxon>
        <taxon>Acanthomorphata</taxon>
        <taxon>Ovalentaria</taxon>
        <taxon>Atherinomorphae</taxon>
        <taxon>Atheriniformes</taxon>
        <taxon>Atherinopsidae</taxon>
        <taxon>Menidiinae</taxon>
        <taxon>Menidia</taxon>
    </lineage>
</organism>
<evidence type="ECO:0000259" key="11">
    <source>
        <dbReference type="PROSITE" id="PS50287"/>
    </source>
</evidence>
<protein>
    <submittedName>
        <fullName evidence="12">(Atlantic silverside) hypothetical protein</fullName>
    </submittedName>
</protein>
<sequence length="508" mass="53546">MPAGDGLSGPAAARCSSIAASQRGSALSWPPLCSVLWDPEEEALEHGRARREMRLLAGGTLRVCAPPGASWPGEPGAARCSLTPRASPPMTAPRARSPHITAPRERTLTPANQEDRYRSCISLMKKELRGLGTEKKMAQVSHTHCNPLFEMSLSRSELYSPQPEDLKPARARAQWCLKLMILYIILQTALNAFLIYEVFKLKSVPAPQTSERLTSANTSLDNSGLQFLIHNSSRETSSLRGHLGALQTQVRQLCGEEGQLDRLRADLTLLNLSSLHLHSKLANISLKTGPPGRPGTDGLPGLPGEPGQKGIKGDSGAAGLPGPKGEMGVKGQQGEPGAGPRGPPGYQGPSGAKGEKGDPGLSGVPGPKGEKGEPGPLGPPGDRGLRGFNGTAGPPGPPGAKGEKGELVKESTVRLVPGKYKGRIEVKYNNVWGTVCDDSFDRLDGKVICKMLGFQSVVSTFTASPGTGQIWLDELKCTGAESDVFDCPNSGAGTHNCNHDEDAGVHCV</sequence>
<evidence type="ECO:0000256" key="6">
    <source>
        <dbReference type="ARBA" id="ARBA00023157"/>
    </source>
</evidence>
<dbReference type="PROSITE" id="PS00420">
    <property type="entry name" value="SRCR_1"/>
    <property type="match status" value="1"/>
</dbReference>
<feature type="domain" description="SRCR" evidence="11">
    <location>
        <begin position="413"/>
        <end position="508"/>
    </location>
</feature>
<dbReference type="PROSITE" id="PS50287">
    <property type="entry name" value="SRCR_2"/>
    <property type="match status" value="1"/>
</dbReference>
<keyword evidence="8" id="KW-0325">Glycoprotein</keyword>
<gene>
    <name evidence="12" type="ORF">MMEN_LOCUS2660</name>
</gene>
<comment type="subcellular location">
    <subcellularLocation>
        <location evidence="1">Membrane</location>
        <topology evidence="1">Single-pass type II membrane protein</topology>
    </subcellularLocation>
</comment>
<dbReference type="InterPro" id="IPR008160">
    <property type="entry name" value="Collagen"/>
</dbReference>
<feature type="disulfide bond" evidence="9">
    <location>
        <begin position="477"/>
        <end position="487"/>
    </location>
</feature>
<dbReference type="InterPro" id="IPR001190">
    <property type="entry name" value="SRCR"/>
</dbReference>
<evidence type="ECO:0000256" key="10">
    <source>
        <dbReference type="SAM" id="MobiDB-lite"/>
    </source>
</evidence>
<proteinExistence type="predicted"/>
<evidence type="ECO:0000256" key="1">
    <source>
        <dbReference type="ARBA" id="ARBA00004606"/>
    </source>
</evidence>
<dbReference type="OrthoDB" id="10037288at2759"/>
<reference evidence="12" key="1">
    <citation type="submission" date="2021-05" db="EMBL/GenBank/DDBJ databases">
        <authorList>
            <person name="Tigano A."/>
        </authorList>
    </citation>
    <scope>NUCLEOTIDE SEQUENCE</scope>
</reference>
<keyword evidence="4" id="KW-1133">Transmembrane helix</keyword>
<dbReference type="PANTHER" id="PTHR48071:SF18">
    <property type="entry name" value="DELETED IN MALIGNANT BRAIN TUMORS 1 PROTEIN-RELATED"/>
    <property type="match status" value="1"/>
</dbReference>
<dbReference type="PRINTS" id="PR00258">
    <property type="entry name" value="SPERACTRCPTR"/>
</dbReference>
<evidence type="ECO:0000256" key="3">
    <source>
        <dbReference type="ARBA" id="ARBA00022968"/>
    </source>
</evidence>
<dbReference type="GO" id="GO:0016020">
    <property type="term" value="C:membrane"/>
    <property type="evidence" value="ECO:0007669"/>
    <property type="project" value="UniProtKB-SubCell"/>
</dbReference>
<dbReference type="EMBL" id="CAJRST010001113">
    <property type="protein sequence ID" value="CAG5866012.1"/>
    <property type="molecule type" value="Genomic_DNA"/>
</dbReference>
<dbReference type="Pfam" id="PF01391">
    <property type="entry name" value="Collagen"/>
    <property type="match status" value="2"/>
</dbReference>
<dbReference type="SUPFAM" id="SSF56487">
    <property type="entry name" value="SRCR-like"/>
    <property type="match status" value="1"/>
</dbReference>